<dbReference type="Pfam" id="PF01546">
    <property type="entry name" value="Peptidase_M20"/>
    <property type="match status" value="1"/>
</dbReference>
<feature type="binding site" evidence="3">
    <location>
        <position position="139"/>
    </location>
    <ligand>
        <name>Mn(2+)</name>
        <dbReference type="ChEBI" id="CHEBI:29035"/>
        <label>2</label>
    </ligand>
</feature>
<comment type="similarity">
    <text evidence="1">Belongs to the peptidase M20 family.</text>
</comment>
<evidence type="ECO:0000313" key="6">
    <source>
        <dbReference type="Proteomes" id="UP000295416"/>
    </source>
</evidence>
<evidence type="ECO:0000256" key="3">
    <source>
        <dbReference type="PIRSR" id="PIRSR005962-1"/>
    </source>
</evidence>
<dbReference type="Gene3D" id="3.30.70.360">
    <property type="match status" value="1"/>
</dbReference>
<dbReference type="Pfam" id="PF07687">
    <property type="entry name" value="M20_dimer"/>
    <property type="match status" value="1"/>
</dbReference>
<dbReference type="EMBL" id="SLXK01000004">
    <property type="protein sequence ID" value="TCP30848.1"/>
    <property type="molecule type" value="Genomic_DNA"/>
</dbReference>
<keyword evidence="3" id="KW-0479">Metal-binding</keyword>
<dbReference type="Proteomes" id="UP000295416">
    <property type="component" value="Unassembled WGS sequence"/>
</dbReference>
<feature type="binding site" evidence="3">
    <location>
        <position position="105"/>
    </location>
    <ligand>
        <name>Mn(2+)</name>
        <dbReference type="ChEBI" id="CHEBI:29035"/>
        <label>2</label>
    </ligand>
</feature>
<feature type="binding site" evidence="3">
    <location>
        <position position="164"/>
    </location>
    <ligand>
        <name>Mn(2+)</name>
        <dbReference type="ChEBI" id="CHEBI:29035"/>
        <label>2</label>
    </ligand>
</feature>
<keyword evidence="6" id="KW-1185">Reference proteome</keyword>
<evidence type="ECO:0000259" key="4">
    <source>
        <dbReference type="Pfam" id="PF07687"/>
    </source>
</evidence>
<dbReference type="PIRSF" id="PIRSF005962">
    <property type="entry name" value="Pept_M20D_amidohydro"/>
    <property type="match status" value="1"/>
</dbReference>
<keyword evidence="3" id="KW-0464">Manganese</keyword>
<feature type="domain" description="Peptidase M20 dimerisation" evidence="4">
    <location>
        <begin position="188"/>
        <end position="277"/>
    </location>
</feature>
<dbReference type="GO" id="GO:0016787">
    <property type="term" value="F:hydrolase activity"/>
    <property type="evidence" value="ECO:0007669"/>
    <property type="project" value="UniProtKB-KW"/>
</dbReference>
<feature type="binding site" evidence="3">
    <location>
        <position position="363"/>
    </location>
    <ligand>
        <name>Mn(2+)</name>
        <dbReference type="ChEBI" id="CHEBI:29035"/>
        <label>2</label>
    </ligand>
</feature>
<dbReference type="OrthoDB" id="9776731at2"/>
<dbReference type="InterPro" id="IPR002933">
    <property type="entry name" value="Peptidase_M20"/>
</dbReference>
<dbReference type="FunFam" id="3.30.70.360:FF:000014">
    <property type="entry name" value="N-acyl-L-amino acid amidohydrolase"/>
    <property type="match status" value="1"/>
</dbReference>
<accession>A0A4R2P933</accession>
<evidence type="ECO:0000313" key="5">
    <source>
        <dbReference type="EMBL" id="TCP30848.1"/>
    </source>
</evidence>
<dbReference type="Gene3D" id="3.40.630.10">
    <property type="entry name" value="Zn peptidases"/>
    <property type="match status" value="1"/>
</dbReference>
<comment type="caution">
    <text evidence="5">The sequence shown here is derived from an EMBL/GenBank/DDBJ whole genome shotgun (WGS) entry which is preliminary data.</text>
</comment>
<dbReference type="InterPro" id="IPR036264">
    <property type="entry name" value="Bact_exopeptidase_dim_dom"/>
</dbReference>
<reference evidence="5 6" key="1">
    <citation type="submission" date="2019-03" db="EMBL/GenBank/DDBJ databases">
        <title>Genomic Encyclopedia of Type Strains, Phase IV (KMG-IV): sequencing the most valuable type-strain genomes for metagenomic binning, comparative biology and taxonomic classification.</title>
        <authorList>
            <person name="Goeker M."/>
        </authorList>
    </citation>
    <scope>NUCLEOTIDE SEQUENCE [LARGE SCALE GENOMIC DNA]</scope>
    <source>
        <strain evidence="5 6">DSM 19377</strain>
    </source>
</reference>
<dbReference type="SUPFAM" id="SSF55031">
    <property type="entry name" value="Bacterial exopeptidase dimerisation domain"/>
    <property type="match status" value="1"/>
</dbReference>
<comment type="cofactor">
    <cofactor evidence="3">
        <name>Mn(2+)</name>
        <dbReference type="ChEBI" id="CHEBI:29035"/>
    </cofactor>
    <text evidence="3">The Mn(2+) ion enhances activity.</text>
</comment>
<feature type="binding site" evidence="3">
    <location>
        <position position="103"/>
    </location>
    <ligand>
        <name>Mn(2+)</name>
        <dbReference type="ChEBI" id="CHEBI:29035"/>
        <label>2</label>
    </ligand>
</feature>
<evidence type="ECO:0000256" key="2">
    <source>
        <dbReference type="ARBA" id="ARBA00022801"/>
    </source>
</evidence>
<dbReference type="NCBIfam" id="TIGR01891">
    <property type="entry name" value="amidohydrolases"/>
    <property type="match status" value="1"/>
</dbReference>
<dbReference type="PANTHER" id="PTHR11014:SF63">
    <property type="entry name" value="METALLOPEPTIDASE, PUTATIVE (AFU_ORTHOLOGUE AFUA_6G09600)-RELATED"/>
    <property type="match status" value="1"/>
</dbReference>
<dbReference type="AlphaFoldDB" id="A0A4R2P933"/>
<dbReference type="PANTHER" id="PTHR11014">
    <property type="entry name" value="PEPTIDASE M20 FAMILY MEMBER"/>
    <property type="match status" value="1"/>
</dbReference>
<sequence>MIDNLFTRLEAIYPKMVAFRRDLHMYPEISFQEVNTPRKIADFLTALGIEVKEGVGGRGIVGILKGGKPGKTVALRADFDALPIQDEKNVDYKSQVPGAMHACGHDIHTAALLGVAEVLSGVRDQLQGTIVFIHQFAEELSPGGAKAMIEDGCLDGVDVIYGAHVMSVDPFGTVSVREGYASSAQDDFQIEIIGKGGHGSQPHLTVDPLVVGSQLVLNLQHIVSRRVDPLKSAAVTVGSFISGETTNVIPDSATIKGTVRTFDDDVRDLIEEELKRITTATCDGAGATARIDYVRDAPSMWNDPEEAARVEEMAALVFGEDQVIQMEPMMGSEDFAYYQRAVRGAYFMVGGGNPELDAVYPHHHPKFDVDERSMLMISKTFIATVLNYLFDGNVSPELVETP</sequence>
<dbReference type="InterPro" id="IPR011650">
    <property type="entry name" value="Peptidase_M20_dimer"/>
</dbReference>
<gene>
    <name evidence="5" type="ORF">EV207_10427</name>
</gene>
<protein>
    <submittedName>
        <fullName evidence="5">Amidohydrolase</fullName>
    </submittedName>
</protein>
<dbReference type="InterPro" id="IPR017439">
    <property type="entry name" value="Amidohydrolase"/>
</dbReference>
<dbReference type="SUPFAM" id="SSF53187">
    <property type="entry name" value="Zn-dependent exopeptidases"/>
    <property type="match status" value="1"/>
</dbReference>
<proteinExistence type="inferred from homology"/>
<dbReference type="GO" id="GO:0046872">
    <property type="term" value="F:metal ion binding"/>
    <property type="evidence" value="ECO:0007669"/>
    <property type="project" value="UniProtKB-KW"/>
</dbReference>
<organism evidence="5 6">
    <name type="scientific">Scopulibacillus darangshiensis</name>
    <dbReference type="NCBI Taxonomy" id="442528"/>
    <lineage>
        <taxon>Bacteria</taxon>
        <taxon>Bacillati</taxon>
        <taxon>Bacillota</taxon>
        <taxon>Bacilli</taxon>
        <taxon>Bacillales</taxon>
        <taxon>Sporolactobacillaceae</taxon>
        <taxon>Scopulibacillus</taxon>
    </lineage>
</organism>
<keyword evidence="2 5" id="KW-0378">Hydrolase</keyword>
<name>A0A4R2P933_9BACL</name>
<dbReference type="RefSeq" id="WP_132744071.1">
    <property type="nucleotide sequence ID" value="NZ_SLXK01000004.1"/>
</dbReference>
<evidence type="ECO:0000256" key="1">
    <source>
        <dbReference type="ARBA" id="ARBA00006153"/>
    </source>
</evidence>